<accession>A0A2H0K693</accession>
<keyword evidence="3" id="KW-0694">RNA-binding</keyword>
<reference evidence="12 13" key="1">
    <citation type="submission" date="2017-09" db="EMBL/GenBank/DDBJ databases">
        <title>Depth-based differentiation of microbial function through sediment-hosted aquifers and enrichment of novel symbionts in the deep terrestrial subsurface.</title>
        <authorList>
            <person name="Probst A.J."/>
            <person name="Ladd B."/>
            <person name="Jarett J.K."/>
            <person name="Geller-Mcgrath D.E."/>
            <person name="Sieber C.M."/>
            <person name="Emerson J.B."/>
            <person name="Anantharaman K."/>
            <person name="Thomas B.C."/>
            <person name="Malmstrom R."/>
            <person name="Stieglmeier M."/>
            <person name="Klingl A."/>
            <person name="Woyke T."/>
            <person name="Ryan C.M."/>
            <person name="Banfield J.F."/>
        </authorList>
    </citation>
    <scope>NUCLEOTIDE SEQUENCE [LARGE SCALE GENOMIC DNA]</scope>
    <source>
        <strain evidence="12">CG11_big_fil_rev_8_21_14_0_20_40_24</strain>
    </source>
</reference>
<dbReference type="InterPro" id="IPR014721">
    <property type="entry name" value="Ribsml_uS5_D2-typ_fold_subgr"/>
</dbReference>
<dbReference type="InterPro" id="IPR000851">
    <property type="entry name" value="Ribosomal_uS5"/>
</dbReference>
<sequence>MSEKEIEKKEEVEKKADVADGGSSKDDSRAPNERLAKKDYKKNPRRSSRKESRPRSEFDNKIVSIRRVTRVAAGGRRFTFSVTLVAGNRKGKVGIGQGKAGDTPLAIEKALREAKKNMIDVKVTKNMSIPHDSLAKFGGSKVIIIPAPGRGLLAGSSVRTVLEMAGLTSVNAKILSTSKNPVNNAKAALKALSQLSKTVTPRFK</sequence>
<dbReference type="SUPFAM" id="SSF54211">
    <property type="entry name" value="Ribosomal protein S5 domain 2-like"/>
    <property type="match status" value="1"/>
</dbReference>
<evidence type="ECO:0000256" key="7">
    <source>
        <dbReference type="ARBA" id="ARBA00035519"/>
    </source>
</evidence>
<dbReference type="GO" id="GO:0019843">
    <property type="term" value="F:rRNA binding"/>
    <property type="evidence" value="ECO:0007669"/>
    <property type="project" value="UniProtKB-KW"/>
</dbReference>
<feature type="compositionally biased region" description="Basic and acidic residues" evidence="10">
    <location>
        <begin position="1"/>
        <end position="42"/>
    </location>
</feature>
<dbReference type="AlphaFoldDB" id="A0A2H0K693"/>
<proteinExistence type="inferred from homology"/>
<dbReference type="Gene3D" id="3.30.160.20">
    <property type="match status" value="1"/>
</dbReference>
<feature type="domain" description="S5 DRBM" evidence="11">
    <location>
        <begin position="58"/>
        <end position="121"/>
    </location>
</feature>
<feature type="region of interest" description="Disordered" evidence="10">
    <location>
        <begin position="1"/>
        <end position="57"/>
    </location>
</feature>
<name>A0A2H0K693_9BACT</name>
<evidence type="ECO:0000313" key="12">
    <source>
        <dbReference type="EMBL" id="PIQ66758.1"/>
    </source>
</evidence>
<dbReference type="Pfam" id="PF03719">
    <property type="entry name" value="Ribosomal_S5_C"/>
    <property type="match status" value="1"/>
</dbReference>
<organism evidence="12 13">
    <name type="scientific">Candidatus Zambryskibacteria bacterium CG11_big_fil_rev_8_21_14_0_20_40_24</name>
    <dbReference type="NCBI Taxonomy" id="1975116"/>
    <lineage>
        <taxon>Bacteria</taxon>
        <taxon>Candidatus Zambryskiibacteriota</taxon>
    </lineage>
</organism>
<keyword evidence="5 8" id="KW-0687">Ribonucleoprotein</keyword>
<dbReference type="EMBL" id="PCVC01000066">
    <property type="protein sequence ID" value="PIQ66758.1"/>
    <property type="molecule type" value="Genomic_DNA"/>
</dbReference>
<evidence type="ECO:0000256" key="8">
    <source>
        <dbReference type="PROSITE-ProRule" id="PRU00268"/>
    </source>
</evidence>
<evidence type="ECO:0000256" key="10">
    <source>
        <dbReference type="SAM" id="MobiDB-lite"/>
    </source>
</evidence>
<dbReference type="GO" id="GO:0005737">
    <property type="term" value="C:cytoplasm"/>
    <property type="evidence" value="ECO:0007669"/>
    <property type="project" value="UniProtKB-ARBA"/>
</dbReference>
<dbReference type="Pfam" id="PF00333">
    <property type="entry name" value="Ribosomal_S5"/>
    <property type="match status" value="1"/>
</dbReference>
<dbReference type="GO" id="GO:0003735">
    <property type="term" value="F:structural constituent of ribosome"/>
    <property type="evidence" value="ECO:0007669"/>
    <property type="project" value="UniProtKB-UniRule"/>
</dbReference>
<evidence type="ECO:0000256" key="3">
    <source>
        <dbReference type="ARBA" id="ARBA00022884"/>
    </source>
</evidence>
<dbReference type="InterPro" id="IPR020568">
    <property type="entry name" value="Ribosomal_Su5_D2-typ_SF"/>
</dbReference>
<gene>
    <name evidence="12" type="ORF">COV95_02255</name>
</gene>
<dbReference type="GO" id="GO:1990904">
    <property type="term" value="C:ribonucleoprotein complex"/>
    <property type="evidence" value="ECO:0007669"/>
    <property type="project" value="UniProtKB-UniRule"/>
</dbReference>
<evidence type="ECO:0000256" key="4">
    <source>
        <dbReference type="ARBA" id="ARBA00022980"/>
    </source>
</evidence>
<evidence type="ECO:0000259" key="11">
    <source>
        <dbReference type="PROSITE" id="PS50881"/>
    </source>
</evidence>
<dbReference type="PANTHER" id="PTHR48432">
    <property type="entry name" value="S5 DRBM DOMAIN-CONTAINING PROTEIN"/>
    <property type="match status" value="1"/>
</dbReference>
<evidence type="ECO:0000256" key="6">
    <source>
        <dbReference type="ARBA" id="ARBA00035255"/>
    </source>
</evidence>
<dbReference type="GO" id="GO:0006412">
    <property type="term" value="P:translation"/>
    <property type="evidence" value="ECO:0007669"/>
    <property type="project" value="InterPro"/>
</dbReference>
<evidence type="ECO:0000256" key="5">
    <source>
        <dbReference type="ARBA" id="ARBA00023274"/>
    </source>
</evidence>
<dbReference type="GO" id="GO:0005840">
    <property type="term" value="C:ribosome"/>
    <property type="evidence" value="ECO:0007669"/>
    <property type="project" value="UniProtKB-KW"/>
</dbReference>
<comment type="similarity">
    <text evidence="1 9">Belongs to the universal ribosomal protein uS5 family.</text>
</comment>
<dbReference type="SUPFAM" id="SSF54768">
    <property type="entry name" value="dsRNA-binding domain-like"/>
    <property type="match status" value="1"/>
</dbReference>
<keyword evidence="4 8" id="KW-0689">Ribosomal protein</keyword>
<keyword evidence="2" id="KW-0699">rRNA-binding</keyword>
<dbReference type="Gene3D" id="3.30.230.10">
    <property type="match status" value="1"/>
</dbReference>
<dbReference type="InterPro" id="IPR013810">
    <property type="entry name" value="Ribosomal_uS5_N"/>
</dbReference>
<comment type="caution">
    <text evidence="12">The sequence shown here is derived from an EMBL/GenBank/DDBJ whole genome shotgun (WGS) entry which is preliminary data.</text>
</comment>
<dbReference type="PANTHER" id="PTHR48432:SF1">
    <property type="entry name" value="S5 DRBM DOMAIN-CONTAINING PROTEIN"/>
    <property type="match status" value="1"/>
</dbReference>
<evidence type="ECO:0000313" key="13">
    <source>
        <dbReference type="Proteomes" id="UP000229834"/>
    </source>
</evidence>
<evidence type="ECO:0000256" key="9">
    <source>
        <dbReference type="RuleBase" id="RU003823"/>
    </source>
</evidence>
<dbReference type="PROSITE" id="PS50881">
    <property type="entry name" value="S5_DSRBD"/>
    <property type="match status" value="1"/>
</dbReference>
<dbReference type="InterPro" id="IPR005324">
    <property type="entry name" value="Ribosomal_uS5_C"/>
</dbReference>
<dbReference type="FunFam" id="3.30.230.10:FF:000002">
    <property type="entry name" value="30S ribosomal protein S5"/>
    <property type="match status" value="1"/>
</dbReference>
<evidence type="ECO:0000256" key="2">
    <source>
        <dbReference type="ARBA" id="ARBA00022730"/>
    </source>
</evidence>
<protein>
    <recommendedName>
        <fullName evidence="6">Small ribosomal subunit protein uS5</fullName>
    </recommendedName>
    <alternativeName>
        <fullName evidence="7">30S ribosomal protein S5</fullName>
    </alternativeName>
</protein>
<evidence type="ECO:0000256" key="1">
    <source>
        <dbReference type="ARBA" id="ARBA00008945"/>
    </source>
</evidence>
<dbReference type="Proteomes" id="UP000229834">
    <property type="component" value="Unassembled WGS sequence"/>
</dbReference>